<reference evidence="2" key="2">
    <citation type="submission" date="2023-05" db="EMBL/GenBank/DDBJ databases">
        <authorList>
            <consortium name="Lawrence Berkeley National Laboratory"/>
            <person name="Steindorff A."/>
            <person name="Hensen N."/>
            <person name="Bonometti L."/>
            <person name="Westerberg I."/>
            <person name="Brannstrom I.O."/>
            <person name="Guillou S."/>
            <person name="Cros-Aarteil S."/>
            <person name="Calhoun S."/>
            <person name="Haridas S."/>
            <person name="Kuo A."/>
            <person name="Mondo S."/>
            <person name="Pangilinan J."/>
            <person name="Riley R."/>
            <person name="Labutti K."/>
            <person name="Andreopoulos B."/>
            <person name="Lipzen A."/>
            <person name="Chen C."/>
            <person name="Yanf M."/>
            <person name="Daum C."/>
            <person name="Ng V."/>
            <person name="Clum A."/>
            <person name="Ohm R."/>
            <person name="Martin F."/>
            <person name="Silar P."/>
            <person name="Natvig D."/>
            <person name="Lalanne C."/>
            <person name="Gautier V."/>
            <person name="Ament-Velasquez S.L."/>
            <person name="Kruys A."/>
            <person name="Hutchinson M.I."/>
            <person name="Powell A.J."/>
            <person name="Barry K."/>
            <person name="Miller A.N."/>
            <person name="Grigoriev I.V."/>
            <person name="Debuchy R."/>
            <person name="Gladieux P."/>
            <person name="Thoren M.H."/>
            <person name="Johannesson H."/>
        </authorList>
    </citation>
    <scope>NUCLEOTIDE SEQUENCE</scope>
    <source>
        <strain evidence="2">PSN293</strain>
    </source>
</reference>
<proteinExistence type="predicted"/>
<accession>A0AAN7BAP1</accession>
<evidence type="ECO:0000313" key="2">
    <source>
        <dbReference type="EMBL" id="KAK4214135.1"/>
    </source>
</evidence>
<keyword evidence="1" id="KW-0732">Signal</keyword>
<keyword evidence="3" id="KW-1185">Reference proteome</keyword>
<feature type="chain" id="PRO_5042964143" evidence="1">
    <location>
        <begin position="19"/>
        <end position="168"/>
    </location>
</feature>
<organism evidence="2 3">
    <name type="scientific">Rhypophila decipiens</name>
    <dbReference type="NCBI Taxonomy" id="261697"/>
    <lineage>
        <taxon>Eukaryota</taxon>
        <taxon>Fungi</taxon>
        <taxon>Dikarya</taxon>
        <taxon>Ascomycota</taxon>
        <taxon>Pezizomycotina</taxon>
        <taxon>Sordariomycetes</taxon>
        <taxon>Sordariomycetidae</taxon>
        <taxon>Sordariales</taxon>
        <taxon>Naviculisporaceae</taxon>
        <taxon>Rhypophila</taxon>
    </lineage>
</organism>
<dbReference type="AlphaFoldDB" id="A0AAN7BAP1"/>
<feature type="signal peptide" evidence="1">
    <location>
        <begin position="1"/>
        <end position="18"/>
    </location>
</feature>
<evidence type="ECO:0000256" key="1">
    <source>
        <dbReference type="SAM" id="SignalP"/>
    </source>
</evidence>
<protein>
    <submittedName>
        <fullName evidence="2">Uncharacterized protein</fullName>
    </submittedName>
</protein>
<reference evidence="2" key="1">
    <citation type="journal article" date="2023" name="Mol. Phylogenet. Evol.">
        <title>Genome-scale phylogeny and comparative genomics of the fungal order Sordariales.</title>
        <authorList>
            <person name="Hensen N."/>
            <person name="Bonometti L."/>
            <person name="Westerberg I."/>
            <person name="Brannstrom I.O."/>
            <person name="Guillou S."/>
            <person name="Cros-Aarteil S."/>
            <person name="Calhoun S."/>
            <person name="Haridas S."/>
            <person name="Kuo A."/>
            <person name="Mondo S."/>
            <person name="Pangilinan J."/>
            <person name="Riley R."/>
            <person name="LaButti K."/>
            <person name="Andreopoulos B."/>
            <person name="Lipzen A."/>
            <person name="Chen C."/>
            <person name="Yan M."/>
            <person name="Daum C."/>
            <person name="Ng V."/>
            <person name="Clum A."/>
            <person name="Steindorff A."/>
            <person name="Ohm R.A."/>
            <person name="Martin F."/>
            <person name="Silar P."/>
            <person name="Natvig D.O."/>
            <person name="Lalanne C."/>
            <person name="Gautier V."/>
            <person name="Ament-Velasquez S.L."/>
            <person name="Kruys A."/>
            <person name="Hutchinson M.I."/>
            <person name="Powell A.J."/>
            <person name="Barry K."/>
            <person name="Miller A.N."/>
            <person name="Grigoriev I.V."/>
            <person name="Debuchy R."/>
            <person name="Gladieux P."/>
            <person name="Hiltunen Thoren M."/>
            <person name="Johannesson H."/>
        </authorList>
    </citation>
    <scope>NUCLEOTIDE SEQUENCE</scope>
    <source>
        <strain evidence="2">PSN293</strain>
    </source>
</reference>
<dbReference type="EMBL" id="MU858098">
    <property type="protein sequence ID" value="KAK4214135.1"/>
    <property type="molecule type" value="Genomic_DNA"/>
</dbReference>
<name>A0AAN7BAP1_9PEZI</name>
<evidence type="ECO:0000313" key="3">
    <source>
        <dbReference type="Proteomes" id="UP001301769"/>
    </source>
</evidence>
<dbReference type="Proteomes" id="UP001301769">
    <property type="component" value="Unassembled WGS sequence"/>
</dbReference>
<gene>
    <name evidence="2" type="ORF">QBC37DRAFT_421786</name>
</gene>
<comment type="caution">
    <text evidence="2">The sequence shown here is derived from an EMBL/GenBank/DDBJ whole genome shotgun (WGS) entry which is preliminary data.</text>
</comment>
<sequence length="168" mass="18058">MKMLFLAVLAPLLQLAAAAPAPGPAPAAELTFPRDFNSTDLLTKRGDGSGVHLVNCDGFGGEGTIIPPNSMVVYCPNDGSCSGFPSNDNRCVMSQNFLFTWEGQAQACTFPTGVRFAWFVNSNAQSQPNFAHVGDGGNQFRAYAGFKDDKHVMFNQGSSPCRSVYYFV</sequence>